<dbReference type="SUPFAM" id="SSF51445">
    <property type="entry name" value="(Trans)glycosidases"/>
    <property type="match status" value="1"/>
</dbReference>
<keyword evidence="9 12" id="KW-0326">Glycosidase</keyword>
<feature type="region of interest" description="Disordered" evidence="13">
    <location>
        <begin position="365"/>
        <end position="384"/>
    </location>
</feature>
<keyword evidence="10" id="KW-0624">Polysaccharide degradation</keyword>
<keyword evidence="7" id="KW-0843">Virulence</keyword>
<comment type="catalytic activity">
    <reaction evidence="1">
        <text>Random endo-hydrolysis of N-acetyl-beta-D-glucosaminide (1-&gt;4)-beta-linkages in chitin and chitodextrins.</text>
        <dbReference type="EC" id="3.2.1.14"/>
    </reaction>
</comment>
<evidence type="ECO:0000259" key="16">
    <source>
        <dbReference type="PROSITE" id="PS51910"/>
    </source>
</evidence>
<feature type="domain" description="Chitin-binding type-1" evidence="15">
    <location>
        <begin position="67"/>
        <end position="118"/>
    </location>
</feature>
<dbReference type="PANTHER" id="PTHR11177:SF402">
    <property type="entry name" value="CHITINASE"/>
    <property type="match status" value="1"/>
</dbReference>
<evidence type="ECO:0000256" key="10">
    <source>
        <dbReference type="ARBA" id="ARBA00023326"/>
    </source>
</evidence>
<feature type="signal peptide" evidence="14">
    <location>
        <begin position="1"/>
        <end position="25"/>
    </location>
</feature>
<keyword evidence="4 11" id="KW-0147">Chitin-binding</keyword>
<dbReference type="AlphaFoldDB" id="A0A1L9X2G2"/>
<reference evidence="18" key="1">
    <citation type="journal article" date="2017" name="Genome Biol.">
        <title>Comparative genomics reveals high biological diversity and specific adaptations in the industrially and medically important fungal genus Aspergillus.</title>
        <authorList>
            <person name="de Vries R.P."/>
            <person name="Riley R."/>
            <person name="Wiebenga A."/>
            <person name="Aguilar-Osorio G."/>
            <person name="Amillis S."/>
            <person name="Uchima C.A."/>
            <person name="Anderluh G."/>
            <person name="Asadollahi M."/>
            <person name="Askin M."/>
            <person name="Barry K."/>
            <person name="Battaglia E."/>
            <person name="Bayram O."/>
            <person name="Benocci T."/>
            <person name="Braus-Stromeyer S.A."/>
            <person name="Caldana C."/>
            <person name="Canovas D."/>
            <person name="Cerqueira G.C."/>
            <person name="Chen F."/>
            <person name="Chen W."/>
            <person name="Choi C."/>
            <person name="Clum A."/>
            <person name="Dos Santos R.A."/>
            <person name="Damasio A.R."/>
            <person name="Diallinas G."/>
            <person name="Emri T."/>
            <person name="Fekete E."/>
            <person name="Flipphi M."/>
            <person name="Freyberg S."/>
            <person name="Gallo A."/>
            <person name="Gournas C."/>
            <person name="Habgood R."/>
            <person name="Hainaut M."/>
            <person name="Harispe M.L."/>
            <person name="Henrissat B."/>
            <person name="Hilden K.S."/>
            <person name="Hope R."/>
            <person name="Hossain A."/>
            <person name="Karabika E."/>
            <person name="Karaffa L."/>
            <person name="Karanyi Z."/>
            <person name="Krasevec N."/>
            <person name="Kuo A."/>
            <person name="Kusch H."/>
            <person name="LaButti K."/>
            <person name="Lagendijk E.L."/>
            <person name="Lapidus A."/>
            <person name="Levasseur A."/>
            <person name="Lindquist E."/>
            <person name="Lipzen A."/>
            <person name="Logrieco A.F."/>
            <person name="MacCabe A."/>
            <person name="Maekelae M.R."/>
            <person name="Malavazi I."/>
            <person name="Melin P."/>
            <person name="Meyer V."/>
            <person name="Mielnichuk N."/>
            <person name="Miskei M."/>
            <person name="Molnar A.P."/>
            <person name="Mule G."/>
            <person name="Ngan C.Y."/>
            <person name="Orejas M."/>
            <person name="Orosz E."/>
            <person name="Ouedraogo J.P."/>
            <person name="Overkamp K.M."/>
            <person name="Park H.-S."/>
            <person name="Perrone G."/>
            <person name="Piumi F."/>
            <person name="Punt P.J."/>
            <person name="Ram A.F."/>
            <person name="Ramon A."/>
            <person name="Rauscher S."/>
            <person name="Record E."/>
            <person name="Riano-Pachon D.M."/>
            <person name="Robert V."/>
            <person name="Roehrig J."/>
            <person name="Ruller R."/>
            <person name="Salamov A."/>
            <person name="Salih N.S."/>
            <person name="Samson R.A."/>
            <person name="Sandor E."/>
            <person name="Sanguinetti M."/>
            <person name="Schuetze T."/>
            <person name="Sepcic K."/>
            <person name="Shelest E."/>
            <person name="Sherlock G."/>
            <person name="Sophianopoulou V."/>
            <person name="Squina F.M."/>
            <person name="Sun H."/>
            <person name="Susca A."/>
            <person name="Todd R.B."/>
            <person name="Tsang A."/>
            <person name="Unkles S.E."/>
            <person name="van de Wiele N."/>
            <person name="van Rossen-Uffink D."/>
            <person name="Oliveira J.V."/>
            <person name="Vesth T.C."/>
            <person name="Visser J."/>
            <person name="Yu J.-H."/>
            <person name="Zhou M."/>
            <person name="Andersen M.R."/>
            <person name="Archer D.B."/>
            <person name="Baker S.E."/>
            <person name="Benoit I."/>
            <person name="Brakhage A.A."/>
            <person name="Braus G.H."/>
            <person name="Fischer R."/>
            <person name="Frisvad J.C."/>
            <person name="Goldman G.H."/>
            <person name="Houbraken J."/>
            <person name="Oakley B."/>
            <person name="Pocsi I."/>
            <person name="Scazzocchio C."/>
            <person name="Seiboth B."/>
            <person name="vanKuyk P.A."/>
            <person name="Wortman J."/>
            <person name="Dyer P.S."/>
            <person name="Grigoriev I.V."/>
        </authorList>
    </citation>
    <scope>NUCLEOTIDE SEQUENCE [LARGE SCALE GENOMIC DNA]</scope>
    <source>
        <strain evidence="18">ATCC 16872 / CBS 172.66 / WB 5094</strain>
    </source>
</reference>
<feature type="chain" id="PRO_5013245329" description="chitinase" evidence="14">
    <location>
        <begin position="26"/>
        <end position="761"/>
    </location>
</feature>
<keyword evidence="11" id="KW-1015">Disulfide bond</keyword>
<evidence type="ECO:0000256" key="11">
    <source>
        <dbReference type="PROSITE-ProRule" id="PRU00261"/>
    </source>
</evidence>
<keyword evidence="18" id="KW-1185">Reference proteome</keyword>
<feature type="compositionally biased region" description="Polar residues" evidence="13">
    <location>
        <begin position="372"/>
        <end position="381"/>
    </location>
</feature>
<dbReference type="InterPro" id="IPR001002">
    <property type="entry name" value="Chitin-bd_1"/>
</dbReference>
<evidence type="ECO:0000259" key="15">
    <source>
        <dbReference type="PROSITE" id="PS50941"/>
    </source>
</evidence>
<dbReference type="RefSeq" id="XP_020058818.1">
    <property type="nucleotide sequence ID" value="XM_020202422.1"/>
</dbReference>
<evidence type="ECO:0000256" key="3">
    <source>
        <dbReference type="ARBA" id="ARBA00012729"/>
    </source>
</evidence>
<evidence type="ECO:0000256" key="5">
    <source>
        <dbReference type="ARBA" id="ARBA00022801"/>
    </source>
</evidence>
<feature type="domain" description="GH18" evidence="16">
    <location>
        <begin position="123"/>
        <end position="383"/>
    </location>
</feature>
<feature type="disulfide bond" evidence="11">
    <location>
        <begin position="86"/>
        <end position="100"/>
    </location>
</feature>
<name>A0A1L9X2G2_ASPA1</name>
<evidence type="ECO:0000256" key="14">
    <source>
        <dbReference type="SAM" id="SignalP"/>
    </source>
</evidence>
<dbReference type="Gene3D" id="3.20.20.80">
    <property type="entry name" value="Glycosidases"/>
    <property type="match status" value="2"/>
</dbReference>
<evidence type="ECO:0000256" key="6">
    <source>
        <dbReference type="ARBA" id="ARBA00023024"/>
    </source>
</evidence>
<dbReference type="InterPro" id="IPR001579">
    <property type="entry name" value="Glyco_hydro_18_chit_AS"/>
</dbReference>
<keyword evidence="14" id="KW-0732">Signal</keyword>
<dbReference type="InterPro" id="IPR050314">
    <property type="entry name" value="Glycosyl_Hydrlase_18"/>
</dbReference>
<dbReference type="EC" id="3.2.1.14" evidence="3"/>
<dbReference type="Proteomes" id="UP000184546">
    <property type="component" value="Unassembled WGS sequence"/>
</dbReference>
<evidence type="ECO:0000256" key="13">
    <source>
        <dbReference type="SAM" id="MobiDB-lite"/>
    </source>
</evidence>
<comment type="similarity">
    <text evidence="2">Belongs to the glycosyl hydrolase 18 family. Chitinase class V subfamily.</text>
</comment>
<dbReference type="GO" id="GO:0000272">
    <property type="term" value="P:polysaccharide catabolic process"/>
    <property type="evidence" value="ECO:0007669"/>
    <property type="project" value="UniProtKB-KW"/>
</dbReference>
<dbReference type="GO" id="GO:0006032">
    <property type="term" value="P:chitin catabolic process"/>
    <property type="evidence" value="ECO:0007669"/>
    <property type="project" value="UniProtKB-KW"/>
</dbReference>
<dbReference type="InterPro" id="IPR017853">
    <property type="entry name" value="GH"/>
</dbReference>
<keyword evidence="8" id="KW-0119">Carbohydrate metabolism</keyword>
<dbReference type="PROSITE" id="PS50941">
    <property type="entry name" value="CHIT_BIND_I_2"/>
    <property type="match status" value="1"/>
</dbReference>
<dbReference type="EMBL" id="KV878973">
    <property type="protein sequence ID" value="OJK02479.1"/>
    <property type="molecule type" value="Genomic_DNA"/>
</dbReference>
<dbReference type="PROSITE" id="PS51910">
    <property type="entry name" value="GH18_2"/>
    <property type="match status" value="1"/>
</dbReference>
<dbReference type="InterPro" id="IPR029070">
    <property type="entry name" value="Chitinase_insertion_sf"/>
</dbReference>
<dbReference type="InterPro" id="IPR011583">
    <property type="entry name" value="Chitinase_II/V-like_cat"/>
</dbReference>
<evidence type="ECO:0000256" key="12">
    <source>
        <dbReference type="RuleBase" id="RU000489"/>
    </source>
</evidence>
<dbReference type="SMART" id="SM00270">
    <property type="entry name" value="ChtBD1"/>
    <property type="match status" value="2"/>
</dbReference>
<dbReference type="GeneID" id="30976236"/>
<sequence>MRALHLVRGLFLGSLIGESLPAVSAVWNGTCSATAESVSGCCSKSGYCGFGPDSCGDDVCVSTCDAVAECGPYAKVANPTCPLNVCCSQFEFCGTSTDFCGTGSQNGCDAVVEPSCNGDSSNAIYVGYYESWNYEHACDVLLPENIDVDPWTHIYYSFAGIDGGSDTITSTHDRDEEFWPKLTALKQKRSSLKTFISVGGWDLGGEVFSNMKYDLDGIDIDWEYPAASDREIAEGLELLWRNSIDPSKVLLGLGFYGRSFTLADESCTVPGCPFDTSAYGNGGGAPGPCTDTVGILTDYEINQVIQDYSPNLVYNEEAAVNWMTWEGNQWVSFDNSKTLKQKADFANARCLDSLLSWALDEGGPGTLEKPGSMNTSSTSLDGASVDGGSDGTGNFYVGQEIYDSGHIFVTRNAPANLIIPPSTLGIPTTLYPEPFVTPIAVAWPTTVTVTVSDTVTVIQSVTRTVQTTTITLDPIITGFIPCIGIGPVVIHDDPNPMTTGTVSHTVIGNCTIFIPPWSWSTTPLPTTIPTGPGVHFTRGSPPSSTCIAGCGSLCTSYCDKLCMDDCDDQTGDGDSNGPDCKDGERTGPLCISLGCTGSDCDAESSVCLGDNCEETGCRGAGCTKGYCKSTLCQTHGCYGDDCNDSGLCLGPDCISIGCLGLECLDGECGGPRCHKAVCFGPNCLNGSWFSSIKVAEASDTTTSVAASTSTDAISTTIKVTISTKPAAISLQDTSPSESRSFILRTISGVQDLPSSKPASVR</sequence>
<dbReference type="VEuPathDB" id="FungiDB:ASPACDRAFT_51022"/>
<proteinExistence type="inferred from homology"/>
<keyword evidence="5 12" id="KW-0378">Hydrolase</keyword>
<dbReference type="OMA" id="PWTHLYY"/>
<keyword evidence="6" id="KW-0146">Chitin degradation</keyword>
<dbReference type="SUPFAM" id="SSF54556">
    <property type="entry name" value="Chitinase insertion domain"/>
    <property type="match status" value="1"/>
</dbReference>
<evidence type="ECO:0000256" key="2">
    <source>
        <dbReference type="ARBA" id="ARBA00008682"/>
    </source>
</evidence>
<evidence type="ECO:0000256" key="1">
    <source>
        <dbReference type="ARBA" id="ARBA00000822"/>
    </source>
</evidence>
<dbReference type="Gene3D" id="3.30.60.10">
    <property type="entry name" value="Endochitinase-like"/>
    <property type="match status" value="1"/>
</dbReference>
<dbReference type="PANTHER" id="PTHR11177">
    <property type="entry name" value="CHITINASE"/>
    <property type="match status" value="1"/>
</dbReference>
<feature type="disulfide bond" evidence="11">
    <location>
        <begin position="81"/>
        <end position="93"/>
    </location>
</feature>
<organism evidence="17 18">
    <name type="scientific">Aspergillus aculeatus (strain ATCC 16872 / CBS 172.66 / WB 5094)</name>
    <dbReference type="NCBI Taxonomy" id="690307"/>
    <lineage>
        <taxon>Eukaryota</taxon>
        <taxon>Fungi</taxon>
        <taxon>Dikarya</taxon>
        <taxon>Ascomycota</taxon>
        <taxon>Pezizomycotina</taxon>
        <taxon>Eurotiomycetes</taxon>
        <taxon>Eurotiomycetidae</taxon>
        <taxon>Eurotiales</taxon>
        <taxon>Aspergillaceae</taxon>
        <taxon>Aspergillus</taxon>
        <taxon>Aspergillus subgen. Circumdati</taxon>
    </lineage>
</organism>
<gene>
    <name evidence="17" type="ORF">ASPACDRAFT_51022</name>
</gene>
<evidence type="ECO:0000256" key="7">
    <source>
        <dbReference type="ARBA" id="ARBA00023026"/>
    </source>
</evidence>
<evidence type="ECO:0000313" key="18">
    <source>
        <dbReference type="Proteomes" id="UP000184546"/>
    </source>
</evidence>
<dbReference type="Pfam" id="PF00704">
    <property type="entry name" value="Glyco_hydro_18"/>
    <property type="match status" value="2"/>
</dbReference>
<dbReference type="GO" id="GO:0008061">
    <property type="term" value="F:chitin binding"/>
    <property type="evidence" value="ECO:0007669"/>
    <property type="project" value="UniProtKB-UniRule"/>
</dbReference>
<dbReference type="Pfam" id="PF00187">
    <property type="entry name" value="Chitin_bind_1"/>
    <property type="match status" value="1"/>
</dbReference>
<dbReference type="OrthoDB" id="73875at2759"/>
<dbReference type="SUPFAM" id="SSF57016">
    <property type="entry name" value="Plant lectins/antimicrobial peptides"/>
    <property type="match status" value="1"/>
</dbReference>
<dbReference type="CDD" id="cd00035">
    <property type="entry name" value="ChtBD1"/>
    <property type="match status" value="1"/>
</dbReference>
<protein>
    <recommendedName>
        <fullName evidence="3">chitinase</fullName>
        <ecNumber evidence="3">3.2.1.14</ecNumber>
    </recommendedName>
</protein>
<dbReference type="InterPro" id="IPR036861">
    <property type="entry name" value="Endochitinase-like_sf"/>
</dbReference>
<evidence type="ECO:0000256" key="8">
    <source>
        <dbReference type="ARBA" id="ARBA00023277"/>
    </source>
</evidence>
<dbReference type="InterPro" id="IPR001223">
    <property type="entry name" value="Glyco_hydro18_cat"/>
</dbReference>
<dbReference type="Gene3D" id="3.10.50.10">
    <property type="match status" value="1"/>
</dbReference>
<dbReference type="SMART" id="SM00636">
    <property type="entry name" value="Glyco_18"/>
    <property type="match status" value="1"/>
</dbReference>
<evidence type="ECO:0000256" key="9">
    <source>
        <dbReference type="ARBA" id="ARBA00023295"/>
    </source>
</evidence>
<accession>A0A1L9X2G2</accession>
<evidence type="ECO:0000256" key="4">
    <source>
        <dbReference type="ARBA" id="ARBA00022669"/>
    </source>
</evidence>
<dbReference type="STRING" id="690307.A0A1L9X2G2"/>
<evidence type="ECO:0000313" key="17">
    <source>
        <dbReference type="EMBL" id="OJK02479.1"/>
    </source>
</evidence>
<comment type="caution">
    <text evidence="11">Lacks conserved residue(s) required for the propagation of feature annotation.</text>
</comment>
<dbReference type="GO" id="GO:0008843">
    <property type="term" value="F:endochitinase activity"/>
    <property type="evidence" value="ECO:0007669"/>
    <property type="project" value="UniProtKB-EC"/>
</dbReference>
<dbReference type="PROSITE" id="PS01095">
    <property type="entry name" value="GH18_1"/>
    <property type="match status" value="1"/>
</dbReference>